<accession>A0A7E4UX63</accession>
<protein>
    <submittedName>
        <fullName evidence="2">Uncharacterized protein</fullName>
    </submittedName>
</protein>
<evidence type="ECO:0000313" key="2">
    <source>
        <dbReference type="WBParaSite" id="Pan_g13916.t1"/>
    </source>
</evidence>
<proteinExistence type="predicted"/>
<organism evidence="1 2">
    <name type="scientific">Panagrellus redivivus</name>
    <name type="common">Microworm</name>
    <dbReference type="NCBI Taxonomy" id="6233"/>
    <lineage>
        <taxon>Eukaryota</taxon>
        <taxon>Metazoa</taxon>
        <taxon>Ecdysozoa</taxon>
        <taxon>Nematoda</taxon>
        <taxon>Chromadorea</taxon>
        <taxon>Rhabditida</taxon>
        <taxon>Tylenchina</taxon>
        <taxon>Panagrolaimomorpha</taxon>
        <taxon>Panagrolaimoidea</taxon>
        <taxon>Panagrolaimidae</taxon>
        <taxon>Panagrellus</taxon>
    </lineage>
</organism>
<name>A0A7E4UX63_PANRE</name>
<reference evidence="2" key="2">
    <citation type="submission" date="2020-10" db="UniProtKB">
        <authorList>
            <consortium name="WormBaseParasite"/>
        </authorList>
    </citation>
    <scope>IDENTIFICATION</scope>
</reference>
<dbReference type="Proteomes" id="UP000492821">
    <property type="component" value="Unassembled WGS sequence"/>
</dbReference>
<sequence>MLRDSSGAGIALRAFWPSGLGIRNHRRIRSRLVVVEGDAVGRRKTADSSELKMGGRRMDLNSWLCRRQQGHSSSDEISKSPLPDDSVGLHRRRRSILVKVKALVGLRHKTPAVLPSRSARIGILSCIKKLDIKRRSLLASIKIAHLKKTSKQCFVASAVLPSRCNKSQTGPSATTRSSANGHLHIGASNQHLRIRPSSMELKRRASLHSADNVASSEHALASRIVYALPQALPRIRSITANTIVSEAHMMPVHLDRYFFIAIDAVFMSSDPSPPLAFDLVNAYIITVGKRPQPVYICLSTVTSKLLPGGEFEIYSVDIIITSTEMSPPAVETSTLS</sequence>
<evidence type="ECO:0000313" key="1">
    <source>
        <dbReference type="Proteomes" id="UP000492821"/>
    </source>
</evidence>
<dbReference type="AlphaFoldDB" id="A0A7E4UX63"/>
<reference evidence="1" key="1">
    <citation type="journal article" date="2013" name="Genetics">
        <title>The draft genome and transcriptome of Panagrellus redivivus are shaped by the harsh demands of a free-living lifestyle.</title>
        <authorList>
            <person name="Srinivasan J."/>
            <person name="Dillman A.R."/>
            <person name="Macchietto M.G."/>
            <person name="Heikkinen L."/>
            <person name="Lakso M."/>
            <person name="Fracchia K.M."/>
            <person name="Antoshechkin I."/>
            <person name="Mortazavi A."/>
            <person name="Wong G."/>
            <person name="Sternberg P.W."/>
        </authorList>
    </citation>
    <scope>NUCLEOTIDE SEQUENCE [LARGE SCALE GENOMIC DNA]</scope>
    <source>
        <strain evidence="1">MT8872</strain>
    </source>
</reference>
<keyword evidence="1" id="KW-1185">Reference proteome</keyword>
<dbReference type="WBParaSite" id="Pan_g13916.t1">
    <property type="protein sequence ID" value="Pan_g13916.t1"/>
    <property type="gene ID" value="Pan_g13916"/>
</dbReference>